<name>N9LFT6_9GAMM</name>
<dbReference type="eggNOG" id="COG0824">
    <property type="taxonomic scope" value="Bacteria"/>
</dbReference>
<protein>
    <submittedName>
        <fullName evidence="2">Uncharacterized protein</fullName>
    </submittedName>
</protein>
<dbReference type="PANTHER" id="PTHR31793">
    <property type="entry name" value="4-HYDROXYBENZOYL-COA THIOESTERASE FAMILY MEMBER"/>
    <property type="match status" value="1"/>
</dbReference>
<dbReference type="Proteomes" id="UP000013261">
    <property type="component" value="Unassembled WGS sequence"/>
</dbReference>
<dbReference type="AlphaFoldDB" id="N9LFT6"/>
<evidence type="ECO:0000313" key="2">
    <source>
        <dbReference type="EMBL" id="ENW95192.1"/>
    </source>
</evidence>
<dbReference type="SUPFAM" id="SSF54637">
    <property type="entry name" value="Thioesterase/thiol ester dehydrase-isomerase"/>
    <property type="match status" value="1"/>
</dbReference>
<organism evidence="2 3">
    <name type="scientific">Acinetobacter dispersus</name>
    <dbReference type="NCBI Taxonomy" id="70348"/>
    <lineage>
        <taxon>Bacteria</taxon>
        <taxon>Pseudomonadati</taxon>
        <taxon>Pseudomonadota</taxon>
        <taxon>Gammaproteobacteria</taxon>
        <taxon>Moraxellales</taxon>
        <taxon>Moraxellaceae</taxon>
        <taxon>Acinetobacter</taxon>
    </lineage>
</organism>
<dbReference type="InterPro" id="IPR050563">
    <property type="entry name" value="4-hydroxybenzoyl-CoA_TE"/>
</dbReference>
<dbReference type="GO" id="GO:0047617">
    <property type="term" value="F:fatty acyl-CoA hydrolase activity"/>
    <property type="evidence" value="ECO:0007669"/>
    <property type="project" value="TreeGrafter"/>
</dbReference>
<dbReference type="Pfam" id="PF13279">
    <property type="entry name" value="4HBT_2"/>
    <property type="match status" value="1"/>
</dbReference>
<evidence type="ECO:0000313" key="3">
    <source>
        <dbReference type="Proteomes" id="UP000013261"/>
    </source>
</evidence>
<evidence type="ECO:0000256" key="1">
    <source>
        <dbReference type="ARBA" id="ARBA00022801"/>
    </source>
</evidence>
<dbReference type="PATRIC" id="fig|1217703.3.peg.461"/>
<dbReference type="PANTHER" id="PTHR31793:SF37">
    <property type="entry name" value="ACYL-COA THIOESTER HYDROLASE YBGC"/>
    <property type="match status" value="1"/>
</dbReference>
<dbReference type="EMBL" id="APRL01000003">
    <property type="protein sequence ID" value="ENW95192.1"/>
    <property type="molecule type" value="Genomic_DNA"/>
</dbReference>
<dbReference type="RefSeq" id="WP_005184338.1">
    <property type="nucleotide sequence ID" value="NZ_KB850048.1"/>
</dbReference>
<accession>N9LFT6</accession>
<dbReference type="HOGENOM" id="CLU_101141_5_2_6"/>
<dbReference type="OrthoDB" id="21822at2"/>
<dbReference type="InterPro" id="IPR029069">
    <property type="entry name" value="HotDog_dom_sf"/>
</dbReference>
<gene>
    <name evidence="2" type="ORF">F904_00483</name>
</gene>
<dbReference type="CDD" id="cd00586">
    <property type="entry name" value="4HBT"/>
    <property type="match status" value="1"/>
</dbReference>
<keyword evidence="1" id="KW-0378">Hydrolase</keyword>
<keyword evidence="3" id="KW-1185">Reference proteome</keyword>
<sequence length="157" mass="17970">MMKCNEQVINMLPVTIRRRVRWLECDPAGVVFTGVFADYVISAVELFYEVLLGQPSQQAKQAHGFGTPTRGLTFDFRRSLKPDEIFDLTITVHEIHSRTYVLDITGRTLNDEIVFSSKLTPVCIALDERRSIDIPPTFRSALQQYQCQSQTITKENE</sequence>
<reference evidence="2 3" key="1">
    <citation type="submission" date="2013-02" db="EMBL/GenBank/DDBJ databases">
        <title>The Genome Sequence of Acinetobacter sp. ANC 4105.</title>
        <authorList>
            <consortium name="The Broad Institute Genome Sequencing Platform"/>
            <consortium name="The Broad Institute Genome Sequencing Center for Infectious Disease"/>
            <person name="Cerqueira G."/>
            <person name="Feldgarden M."/>
            <person name="Courvalin P."/>
            <person name="Perichon B."/>
            <person name="Grillot-Courvalin C."/>
            <person name="Clermont D."/>
            <person name="Rocha E."/>
            <person name="Yoon E.-J."/>
            <person name="Nemec A."/>
            <person name="Walker B."/>
            <person name="Young S.K."/>
            <person name="Zeng Q."/>
            <person name="Gargeya S."/>
            <person name="Fitzgerald M."/>
            <person name="Haas B."/>
            <person name="Abouelleil A."/>
            <person name="Alvarado L."/>
            <person name="Arachchi H.M."/>
            <person name="Berlin A.M."/>
            <person name="Chapman S.B."/>
            <person name="Dewar J."/>
            <person name="Goldberg J."/>
            <person name="Griggs A."/>
            <person name="Gujja S."/>
            <person name="Hansen M."/>
            <person name="Howarth C."/>
            <person name="Imamovic A."/>
            <person name="Larimer J."/>
            <person name="McCowan C."/>
            <person name="Murphy C."/>
            <person name="Neiman D."/>
            <person name="Pearson M."/>
            <person name="Priest M."/>
            <person name="Roberts A."/>
            <person name="Saif S."/>
            <person name="Shea T."/>
            <person name="Sisk P."/>
            <person name="Sykes S."/>
            <person name="Wortman J."/>
            <person name="Nusbaum C."/>
            <person name="Birren B."/>
        </authorList>
    </citation>
    <scope>NUCLEOTIDE SEQUENCE [LARGE SCALE GENOMIC DNA]</scope>
    <source>
        <strain evidence="2 3">ANC 4105</strain>
    </source>
</reference>
<comment type="caution">
    <text evidence="2">The sequence shown here is derived from an EMBL/GenBank/DDBJ whole genome shotgun (WGS) entry which is preliminary data.</text>
</comment>
<dbReference type="Gene3D" id="3.10.129.10">
    <property type="entry name" value="Hotdog Thioesterase"/>
    <property type="match status" value="1"/>
</dbReference>
<proteinExistence type="predicted"/>